<reference evidence="1" key="1">
    <citation type="submission" date="2014-11" db="EMBL/GenBank/DDBJ databases">
        <authorList>
            <person name="Amaro Gonzalez C."/>
        </authorList>
    </citation>
    <scope>NUCLEOTIDE SEQUENCE</scope>
</reference>
<reference evidence="1" key="2">
    <citation type="journal article" date="2015" name="Fish Shellfish Immunol.">
        <title>Early steps in the European eel (Anguilla anguilla)-Vibrio vulnificus interaction in the gills: Role of the RtxA13 toxin.</title>
        <authorList>
            <person name="Callol A."/>
            <person name="Pajuelo D."/>
            <person name="Ebbesson L."/>
            <person name="Teles M."/>
            <person name="MacKenzie S."/>
            <person name="Amaro C."/>
        </authorList>
    </citation>
    <scope>NUCLEOTIDE SEQUENCE</scope>
</reference>
<evidence type="ECO:0000313" key="1">
    <source>
        <dbReference type="EMBL" id="JAH19381.1"/>
    </source>
</evidence>
<dbReference type="AlphaFoldDB" id="A0A0E9QR21"/>
<proteinExistence type="predicted"/>
<accession>A0A0E9QR21</accession>
<sequence length="38" mass="4056">MSRGCGRTTDTSCPTTVTVCAAKTHAVIFPQKPNKAIY</sequence>
<organism evidence="1">
    <name type="scientific">Anguilla anguilla</name>
    <name type="common">European freshwater eel</name>
    <name type="synonym">Muraena anguilla</name>
    <dbReference type="NCBI Taxonomy" id="7936"/>
    <lineage>
        <taxon>Eukaryota</taxon>
        <taxon>Metazoa</taxon>
        <taxon>Chordata</taxon>
        <taxon>Craniata</taxon>
        <taxon>Vertebrata</taxon>
        <taxon>Euteleostomi</taxon>
        <taxon>Actinopterygii</taxon>
        <taxon>Neopterygii</taxon>
        <taxon>Teleostei</taxon>
        <taxon>Anguilliformes</taxon>
        <taxon>Anguillidae</taxon>
        <taxon>Anguilla</taxon>
    </lineage>
</organism>
<protein>
    <submittedName>
        <fullName evidence="1">Uncharacterized protein</fullName>
    </submittedName>
</protein>
<dbReference type="EMBL" id="GBXM01089196">
    <property type="protein sequence ID" value="JAH19381.1"/>
    <property type="molecule type" value="Transcribed_RNA"/>
</dbReference>
<name>A0A0E9QR21_ANGAN</name>